<comment type="caution">
    <text evidence="2">The sequence shown here is derived from an EMBL/GenBank/DDBJ whole genome shotgun (WGS) entry which is preliminary data.</text>
</comment>
<dbReference type="Proteomes" id="UP001161580">
    <property type="component" value="Unassembled WGS sequence"/>
</dbReference>
<keyword evidence="1" id="KW-0732">Signal</keyword>
<dbReference type="EMBL" id="JALDYZ010000003">
    <property type="protein sequence ID" value="MDI7922163.1"/>
    <property type="molecule type" value="Genomic_DNA"/>
</dbReference>
<dbReference type="AlphaFoldDB" id="A0AAE3QE28"/>
<proteinExistence type="predicted"/>
<evidence type="ECO:0000256" key="1">
    <source>
        <dbReference type="SAM" id="SignalP"/>
    </source>
</evidence>
<evidence type="ECO:0000313" key="2">
    <source>
        <dbReference type="EMBL" id="MDI7922163.1"/>
    </source>
</evidence>
<protein>
    <submittedName>
        <fullName evidence="2">Uncharacterized protein</fullName>
    </submittedName>
</protein>
<keyword evidence="3" id="KW-1185">Reference proteome</keyword>
<gene>
    <name evidence="2" type="ORF">MRS75_08685</name>
</gene>
<evidence type="ECO:0000313" key="3">
    <source>
        <dbReference type="Proteomes" id="UP001161580"/>
    </source>
</evidence>
<feature type="chain" id="PRO_5041966358" evidence="1">
    <location>
        <begin position="25"/>
        <end position="94"/>
    </location>
</feature>
<accession>A0AAE3QE28</accession>
<reference evidence="2" key="1">
    <citation type="submission" date="2022-03" db="EMBL/GenBank/DDBJ databases">
        <title>Fererhizobium litorale gen. nov., sp. nov., isolated from sandy sediments of the Sea of Japan seashore.</title>
        <authorList>
            <person name="Romanenko L."/>
            <person name="Kurilenko V."/>
            <person name="Otstavnykh N."/>
            <person name="Svetashev V."/>
            <person name="Tekutyeva L."/>
            <person name="Isaeva M."/>
            <person name="Mikhailov V."/>
        </authorList>
    </citation>
    <scope>NUCLEOTIDE SEQUENCE</scope>
    <source>
        <strain evidence="2">KMM 9576</strain>
    </source>
</reference>
<organism evidence="2 3">
    <name type="scientific">Ferirhizobium litorale</name>
    <dbReference type="NCBI Taxonomy" id="2927786"/>
    <lineage>
        <taxon>Bacteria</taxon>
        <taxon>Pseudomonadati</taxon>
        <taxon>Pseudomonadota</taxon>
        <taxon>Alphaproteobacteria</taxon>
        <taxon>Hyphomicrobiales</taxon>
        <taxon>Rhizobiaceae</taxon>
        <taxon>Ferirhizobium</taxon>
    </lineage>
</organism>
<name>A0AAE3QE28_9HYPH</name>
<feature type="signal peptide" evidence="1">
    <location>
        <begin position="1"/>
        <end position="24"/>
    </location>
</feature>
<sequence length="94" mass="9496">MTSTKFLSAVAVLGCLLPASASFAADAMSLHATETSAMAERATTCQTGRSATCKHMATSGAMKGEAIAAHAMGATHREAMSGGAMAGDHMKPHK</sequence>
<dbReference type="RefSeq" id="WP_311789005.1">
    <property type="nucleotide sequence ID" value="NZ_JALDYY010000022.1"/>
</dbReference>